<dbReference type="RefSeq" id="WP_207154226.1">
    <property type="nucleotide sequence ID" value="NZ_AP024484.1"/>
</dbReference>
<keyword evidence="2" id="KW-1185">Reference proteome</keyword>
<dbReference type="NCBIfam" id="TIGR02757">
    <property type="entry name" value="TIGR02757 family protein"/>
    <property type="match status" value="1"/>
</dbReference>
<reference evidence="1 2" key="1">
    <citation type="journal article" date="2022" name="Int. J. Syst. Evol. Microbiol.">
        <title>Prevotella herbatica sp. nov., a plant polysaccharide-decomposing anaerobic bacterium isolated from a methanogenic reactor.</title>
        <authorList>
            <person name="Uek A."/>
            <person name="Tonouchi A."/>
            <person name="Kaku N."/>
            <person name="Ueki K."/>
        </authorList>
    </citation>
    <scope>NUCLEOTIDE SEQUENCE [LARGE SCALE GENOMIC DNA]</scope>
    <source>
        <strain evidence="1 2">WR041</strain>
    </source>
</reference>
<organism evidence="1 2">
    <name type="scientific">Prevotella herbatica</name>
    <dbReference type="NCBI Taxonomy" id="2801997"/>
    <lineage>
        <taxon>Bacteria</taxon>
        <taxon>Pseudomonadati</taxon>
        <taxon>Bacteroidota</taxon>
        <taxon>Bacteroidia</taxon>
        <taxon>Bacteroidales</taxon>
        <taxon>Prevotellaceae</taxon>
        <taxon>Prevotella</taxon>
    </lineage>
</organism>
<evidence type="ECO:0000313" key="2">
    <source>
        <dbReference type="Proteomes" id="UP001319045"/>
    </source>
</evidence>
<dbReference type="EMBL" id="AP024484">
    <property type="protein sequence ID" value="BCS86659.1"/>
    <property type="molecule type" value="Genomic_DNA"/>
</dbReference>
<dbReference type="Proteomes" id="UP001319045">
    <property type="component" value="Chromosome"/>
</dbReference>
<evidence type="ECO:0000313" key="1">
    <source>
        <dbReference type="EMBL" id="BCS86659.1"/>
    </source>
</evidence>
<proteinExistence type="predicted"/>
<accession>A0ABN6ENA7</accession>
<dbReference type="Pfam" id="PF09674">
    <property type="entry name" value="DUF2400"/>
    <property type="match status" value="1"/>
</dbReference>
<gene>
    <name evidence="1" type="ORF">prwr041_25520</name>
</gene>
<name>A0ABN6ENA7_9BACT</name>
<dbReference type="InterPro" id="IPR014127">
    <property type="entry name" value="CHP02757"/>
</dbReference>
<protein>
    <submittedName>
        <fullName evidence="1">TIGR02757 family protein</fullName>
    </submittedName>
</protein>
<sequence length="247" mass="28756">MDQFIIQSLKEYAERYETETFLFEDPSIFMHKVQGERNQELISFIAAGLSYGRRELFFPKIQYIIDCSDGDVEKWILSNDFCKDIPDKNNCYYRLYTNKIINNFIRRIKGLLEEYGSLRQFAVSNTKDNNAFTLIEAFTKYFNNNEVSHVIPKDTKSSCKRLCMFLRWMVRNSSPVDLGLWSDIVDKRTLIMPMDVHVIQEAVRLGLMTGKSASMKSAQKLTNLMLDIFPEDPLKGDFALFGYGVNH</sequence>